<keyword evidence="5 7" id="KW-0472">Membrane</keyword>
<dbReference type="AlphaFoldDB" id="A0A0V0GS13"/>
<evidence type="ECO:0000256" key="2">
    <source>
        <dbReference type="ARBA" id="ARBA00005982"/>
    </source>
</evidence>
<comment type="similarity">
    <text evidence="2">Belongs to the major facilitator superfamily. Proton-dependent oligopeptide transporter (POT/PTR) (TC 2.A.17) family.</text>
</comment>
<sequence>MGVNQFHKPNHQAIFFYWYTYALYTSNAIGSTVLLYIEDNVSWVLGFAICVALNILELAIFLSGRRFYRYIEAQQESPFMSFGSSCRCCYQEA</sequence>
<dbReference type="SUPFAM" id="SSF103473">
    <property type="entry name" value="MFS general substrate transporter"/>
    <property type="match status" value="1"/>
</dbReference>
<dbReference type="InterPro" id="IPR000109">
    <property type="entry name" value="POT_fam"/>
</dbReference>
<keyword evidence="3 7" id="KW-0812">Transmembrane</keyword>
<protein>
    <submittedName>
        <fullName evidence="8">Putative ovule protein</fullName>
    </submittedName>
</protein>
<evidence type="ECO:0000313" key="8">
    <source>
        <dbReference type="EMBL" id="JAP11026.1"/>
    </source>
</evidence>
<evidence type="ECO:0000256" key="3">
    <source>
        <dbReference type="ARBA" id="ARBA00022692"/>
    </source>
</evidence>
<organism evidence="8">
    <name type="scientific">Solanum chacoense</name>
    <name type="common">Chaco potato</name>
    <dbReference type="NCBI Taxonomy" id="4108"/>
    <lineage>
        <taxon>Eukaryota</taxon>
        <taxon>Viridiplantae</taxon>
        <taxon>Streptophyta</taxon>
        <taxon>Embryophyta</taxon>
        <taxon>Tracheophyta</taxon>
        <taxon>Spermatophyta</taxon>
        <taxon>Magnoliopsida</taxon>
        <taxon>eudicotyledons</taxon>
        <taxon>Gunneridae</taxon>
        <taxon>Pentapetalae</taxon>
        <taxon>asterids</taxon>
        <taxon>lamiids</taxon>
        <taxon>Solanales</taxon>
        <taxon>Solanaceae</taxon>
        <taxon>Solanoideae</taxon>
        <taxon>Solaneae</taxon>
        <taxon>Solanum</taxon>
    </lineage>
</organism>
<evidence type="ECO:0000256" key="5">
    <source>
        <dbReference type="ARBA" id="ARBA00023136"/>
    </source>
</evidence>
<dbReference type="Gene3D" id="1.20.1250.20">
    <property type="entry name" value="MFS general substrate transporter like domains"/>
    <property type="match status" value="1"/>
</dbReference>
<dbReference type="Pfam" id="PF00854">
    <property type="entry name" value="PTR2"/>
    <property type="match status" value="1"/>
</dbReference>
<comment type="subcellular location">
    <subcellularLocation>
        <location evidence="1">Membrane</location>
        <topology evidence="1">Multi-pass membrane protein</topology>
    </subcellularLocation>
</comment>
<evidence type="ECO:0000256" key="4">
    <source>
        <dbReference type="ARBA" id="ARBA00022989"/>
    </source>
</evidence>
<name>A0A0V0GS13_SOLCH</name>
<reference evidence="8" key="1">
    <citation type="submission" date="2015-12" db="EMBL/GenBank/DDBJ databases">
        <title>Gene expression during late stages of embryo sac development: a critical building block for successful pollen-pistil interactions.</title>
        <authorList>
            <person name="Liu Y."/>
            <person name="Joly V."/>
            <person name="Sabar M."/>
            <person name="Matton D.P."/>
        </authorList>
    </citation>
    <scope>NUCLEOTIDE SEQUENCE</scope>
</reference>
<dbReference type="EMBL" id="GEDG01032054">
    <property type="protein sequence ID" value="JAP11026.1"/>
    <property type="molecule type" value="Transcribed_RNA"/>
</dbReference>
<proteinExistence type="inferred from homology"/>
<keyword evidence="4 7" id="KW-1133">Transmembrane helix</keyword>
<feature type="transmembrane region" description="Helical" evidence="7">
    <location>
        <begin position="43"/>
        <end position="62"/>
    </location>
</feature>
<evidence type="ECO:0000256" key="7">
    <source>
        <dbReference type="SAM" id="Phobius"/>
    </source>
</evidence>
<dbReference type="PANTHER" id="PTHR11654">
    <property type="entry name" value="OLIGOPEPTIDE TRANSPORTER-RELATED"/>
    <property type="match status" value="1"/>
</dbReference>
<feature type="transmembrane region" description="Helical" evidence="7">
    <location>
        <begin position="16"/>
        <end position="37"/>
    </location>
</feature>
<evidence type="ECO:0000256" key="1">
    <source>
        <dbReference type="ARBA" id="ARBA00004141"/>
    </source>
</evidence>
<dbReference type="GO" id="GO:0022857">
    <property type="term" value="F:transmembrane transporter activity"/>
    <property type="evidence" value="ECO:0007669"/>
    <property type="project" value="InterPro"/>
</dbReference>
<evidence type="ECO:0000256" key="6">
    <source>
        <dbReference type="ARBA" id="ARBA00044504"/>
    </source>
</evidence>
<dbReference type="InterPro" id="IPR036259">
    <property type="entry name" value="MFS_trans_sf"/>
</dbReference>
<comment type="similarity">
    <text evidence="6">Belongs to the major facilitator superfamily. Phosphate:H(+) symporter (TC 2.A.1.9) family.</text>
</comment>
<dbReference type="GO" id="GO:0016020">
    <property type="term" value="C:membrane"/>
    <property type="evidence" value="ECO:0007669"/>
    <property type="project" value="UniProtKB-SubCell"/>
</dbReference>
<accession>A0A0V0GS13</accession>